<sequence>MITITPNTRISELIRANSQSIGAIAALSKPLQKLKNPLLRKVLASRVTISEAAKIGGCKLSDFKRVLEPLGFSLSLETNENLQSLSQTAASEKPVWLDKEKCTHLDVRQAIEEGHDPLREINEQYRQLSAGNILCIINTFIPSPLITLLEKKGAKTFVEQVNENEYLTYFLKEHATEEQVQETQISTLSWEDFQALLQRYQEPDIIQLDVRDLPMPQPMERILDTLPELDNGKALYVRHRRVPLHLLEEMGNYEFIVKLCGVSDGDVRLLIHRK</sequence>
<dbReference type="SUPFAM" id="SSF140683">
    <property type="entry name" value="SP0561-like"/>
    <property type="match status" value="1"/>
</dbReference>
<accession>A0ABR7XS08</accession>
<dbReference type="Proteomes" id="UP000651112">
    <property type="component" value="Unassembled WGS sequence"/>
</dbReference>
<feature type="domain" description="DUF1858" evidence="1">
    <location>
        <begin position="4"/>
        <end position="63"/>
    </location>
</feature>
<dbReference type="Pfam" id="PF08984">
    <property type="entry name" value="DUF1858"/>
    <property type="match status" value="1"/>
</dbReference>
<proteinExistence type="predicted"/>
<organism evidence="3 4">
    <name type="scientific">Sphingobacterium chuzhouense</name>
    <dbReference type="NCBI Taxonomy" id="1742264"/>
    <lineage>
        <taxon>Bacteria</taxon>
        <taxon>Pseudomonadati</taxon>
        <taxon>Bacteroidota</taxon>
        <taxon>Sphingobacteriia</taxon>
        <taxon>Sphingobacteriales</taxon>
        <taxon>Sphingobacteriaceae</taxon>
        <taxon>Sphingobacterium</taxon>
    </lineage>
</organism>
<dbReference type="RefSeq" id="WP_190313640.1">
    <property type="nucleotide sequence ID" value="NZ_JACNYL010000002.1"/>
</dbReference>
<dbReference type="InterPro" id="IPR038062">
    <property type="entry name" value="ScdA-like_N_sf"/>
</dbReference>
<dbReference type="Pfam" id="PF10006">
    <property type="entry name" value="DUF2249"/>
    <property type="match status" value="1"/>
</dbReference>
<feature type="domain" description="DUF2249" evidence="2">
    <location>
        <begin position="208"/>
        <end position="273"/>
    </location>
</feature>
<protein>
    <submittedName>
        <fullName evidence="3">DUF2249 domain-containing protein</fullName>
    </submittedName>
</protein>
<name>A0ABR7XS08_9SPHI</name>
<dbReference type="EMBL" id="JACNYL010000002">
    <property type="protein sequence ID" value="MBD1421938.1"/>
    <property type="molecule type" value="Genomic_DNA"/>
</dbReference>
<dbReference type="InterPro" id="IPR015077">
    <property type="entry name" value="DUF1858"/>
</dbReference>
<evidence type="ECO:0000313" key="3">
    <source>
        <dbReference type="EMBL" id="MBD1421938.1"/>
    </source>
</evidence>
<evidence type="ECO:0000259" key="2">
    <source>
        <dbReference type="Pfam" id="PF10006"/>
    </source>
</evidence>
<reference evidence="3 4" key="1">
    <citation type="submission" date="2020-08" db="EMBL/GenBank/DDBJ databases">
        <title>Sphingobacterium sp. DN00404 isolated from aquaculture water.</title>
        <authorList>
            <person name="Zhang M."/>
        </authorList>
    </citation>
    <scope>NUCLEOTIDE SEQUENCE [LARGE SCALE GENOMIC DNA]</scope>
    <source>
        <strain evidence="3 4">KCTC 42746</strain>
    </source>
</reference>
<evidence type="ECO:0000259" key="1">
    <source>
        <dbReference type="Pfam" id="PF08984"/>
    </source>
</evidence>
<dbReference type="InterPro" id="IPR018720">
    <property type="entry name" value="DUF2249"/>
</dbReference>
<gene>
    <name evidence="3" type="ORF">H8B21_10195</name>
</gene>
<evidence type="ECO:0000313" key="4">
    <source>
        <dbReference type="Proteomes" id="UP000651112"/>
    </source>
</evidence>
<dbReference type="Gene3D" id="1.10.3910.10">
    <property type="entry name" value="SP0561-like"/>
    <property type="match status" value="1"/>
</dbReference>
<keyword evidence="4" id="KW-1185">Reference proteome</keyword>
<comment type="caution">
    <text evidence="3">The sequence shown here is derived from an EMBL/GenBank/DDBJ whole genome shotgun (WGS) entry which is preliminary data.</text>
</comment>